<reference evidence="1" key="1">
    <citation type="submission" date="2021-02" db="EMBL/GenBank/DDBJ databases">
        <authorList>
            <person name="Nowell W R."/>
        </authorList>
    </citation>
    <scope>NUCLEOTIDE SEQUENCE</scope>
</reference>
<dbReference type="Proteomes" id="UP000677228">
    <property type="component" value="Unassembled WGS sequence"/>
</dbReference>
<protein>
    <submittedName>
        <fullName evidence="1">Uncharacterized protein</fullName>
    </submittedName>
</protein>
<sequence>MNMLLKGALELKLGDNIEYLEKQAKVALKALEKFSEDHLLP</sequence>
<dbReference type="EMBL" id="CAJNOK010015567">
    <property type="protein sequence ID" value="CAF1227942.1"/>
    <property type="molecule type" value="Genomic_DNA"/>
</dbReference>
<dbReference type="AlphaFoldDB" id="A0A8S2EHM8"/>
<feature type="non-terminal residue" evidence="1">
    <location>
        <position position="41"/>
    </location>
</feature>
<gene>
    <name evidence="1" type="ORF">OVA965_LOCUS25235</name>
    <name evidence="2" type="ORF">TMI583_LOCUS25964</name>
</gene>
<organism evidence="1 3">
    <name type="scientific">Didymodactylos carnosus</name>
    <dbReference type="NCBI Taxonomy" id="1234261"/>
    <lineage>
        <taxon>Eukaryota</taxon>
        <taxon>Metazoa</taxon>
        <taxon>Spiralia</taxon>
        <taxon>Gnathifera</taxon>
        <taxon>Rotifera</taxon>
        <taxon>Eurotatoria</taxon>
        <taxon>Bdelloidea</taxon>
        <taxon>Philodinida</taxon>
        <taxon>Philodinidae</taxon>
        <taxon>Didymodactylos</taxon>
    </lineage>
</organism>
<evidence type="ECO:0000313" key="1">
    <source>
        <dbReference type="EMBL" id="CAF1227942.1"/>
    </source>
</evidence>
<dbReference type="Proteomes" id="UP000682733">
    <property type="component" value="Unassembled WGS sequence"/>
</dbReference>
<dbReference type="EMBL" id="CAJOBA010037114">
    <property type="protein sequence ID" value="CAF4036012.1"/>
    <property type="molecule type" value="Genomic_DNA"/>
</dbReference>
<accession>A0A8S2EHM8</accession>
<name>A0A8S2EHM8_9BILA</name>
<proteinExistence type="predicted"/>
<evidence type="ECO:0000313" key="2">
    <source>
        <dbReference type="EMBL" id="CAF4036012.1"/>
    </source>
</evidence>
<evidence type="ECO:0000313" key="3">
    <source>
        <dbReference type="Proteomes" id="UP000677228"/>
    </source>
</evidence>
<comment type="caution">
    <text evidence="1">The sequence shown here is derived from an EMBL/GenBank/DDBJ whole genome shotgun (WGS) entry which is preliminary data.</text>
</comment>